<keyword evidence="3" id="KW-1185">Reference proteome</keyword>
<organism evidence="2 3">
    <name type="scientific">Glossina brevipalpis</name>
    <dbReference type="NCBI Taxonomy" id="37001"/>
    <lineage>
        <taxon>Eukaryota</taxon>
        <taxon>Metazoa</taxon>
        <taxon>Ecdysozoa</taxon>
        <taxon>Arthropoda</taxon>
        <taxon>Hexapoda</taxon>
        <taxon>Insecta</taxon>
        <taxon>Pterygota</taxon>
        <taxon>Neoptera</taxon>
        <taxon>Endopterygota</taxon>
        <taxon>Diptera</taxon>
        <taxon>Brachycera</taxon>
        <taxon>Muscomorpha</taxon>
        <taxon>Hippoboscoidea</taxon>
        <taxon>Glossinidae</taxon>
        <taxon>Glossina</taxon>
    </lineage>
</organism>
<proteinExistence type="predicted"/>
<dbReference type="AlphaFoldDB" id="A0A1A9WMD0"/>
<evidence type="ECO:0000256" key="1">
    <source>
        <dbReference type="SAM" id="Phobius"/>
    </source>
</evidence>
<name>A0A1A9WMD0_9MUSC</name>
<evidence type="ECO:0000313" key="3">
    <source>
        <dbReference type="Proteomes" id="UP000091820"/>
    </source>
</evidence>
<protein>
    <submittedName>
        <fullName evidence="2">Uncharacterized protein</fullName>
    </submittedName>
</protein>
<reference evidence="3" key="1">
    <citation type="submission" date="2014-03" db="EMBL/GenBank/DDBJ databases">
        <authorList>
            <person name="Aksoy S."/>
            <person name="Warren W."/>
            <person name="Wilson R.K."/>
        </authorList>
    </citation>
    <scope>NUCLEOTIDE SEQUENCE [LARGE SCALE GENOMIC DNA]</scope>
    <source>
        <strain evidence="3">IAEA</strain>
    </source>
</reference>
<keyword evidence="1" id="KW-1133">Transmembrane helix</keyword>
<evidence type="ECO:0000313" key="2">
    <source>
        <dbReference type="EnsemblMetazoa" id="GBRI024890-PA"/>
    </source>
</evidence>
<dbReference type="Proteomes" id="UP000091820">
    <property type="component" value="Unassembled WGS sequence"/>
</dbReference>
<sequence length="122" mass="14358">MNVIMLLFKHYMKQVLPFIITLAEVFNGNIVVVVPLHEVKQSLNHNILICMHVHKTTRYHSDFFKKQHDVARLVPASYVITSITKVHNFEGMFEEVHNLIGVVALNPRAFLKRNRTKFYNKW</sequence>
<dbReference type="EnsemblMetazoa" id="GBRI024890-RA">
    <property type="protein sequence ID" value="GBRI024890-PA"/>
    <property type="gene ID" value="GBRI024890"/>
</dbReference>
<accession>A0A1A9WMD0</accession>
<reference evidence="2" key="2">
    <citation type="submission" date="2020-05" db="UniProtKB">
        <authorList>
            <consortium name="EnsemblMetazoa"/>
        </authorList>
    </citation>
    <scope>IDENTIFICATION</scope>
    <source>
        <strain evidence="2">IAEA</strain>
    </source>
</reference>
<keyword evidence="1" id="KW-0812">Transmembrane</keyword>
<feature type="transmembrane region" description="Helical" evidence="1">
    <location>
        <begin position="15"/>
        <end position="36"/>
    </location>
</feature>
<dbReference type="VEuPathDB" id="VectorBase:GBRI024890"/>
<keyword evidence="1" id="KW-0472">Membrane</keyword>